<evidence type="ECO:0000313" key="2">
    <source>
        <dbReference type="EMBL" id="BET00998.1"/>
    </source>
</evidence>
<feature type="region of interest" description="Disordered" evidence="1">
    <location>
        <begin position="48"/>
        <end position="71"/>
    </location>
</feature>
<feature type="compositionally biased region" description="Polar residues" evidence="1">
    <location>
        <begin position="60"/>
        <end position="71"/>
    </location>
</feature>
<proteinExistence type="predicted"/>
<dbReference type="Proteomes" id="UP001307889">
    <property type="component" value="Chromosome 12"/>
</dbReference>
<dbReference type="EMBL" id="AP028920">
    <property type="protein sequence ID" value="BET00998.1"/>
    <property type="molecule type" value="Genomic_DNA"/>
</dbReference>
<accession>A0ABN7BBF7</accession>
<reference evidence="2 3" key="1">
    <citation type="submission" date="2023-09" db="EMBL/GenBank/DDBJ databases">
        <title>Nesidiocoris tenuis whole genome shotgun sequence.</title>
        <authorList>
            <person name="Shibata T."/>
            <person name="Shimoda M."/>
            <person name="Kobayashi T."/>
            <person name="Uehara T."/>
        </authorList>
    </citation>
    <scope>NUCLEOTIDE SEQUENCE [LARGE SCALE GENOMIC DNA]</scope>
    <source>
        <strain evidence="2 3">Japan</strain>
    </source>
</reference>
<keyword evidence="3" id="KW-1185">Reference proteome</keyword>
<gene>
    <name evidence="2" type="ORF">NTJ_13814</name>
</gene>
<sequence>MRLLITIPSLWQHEAPRILGAYVKSARFCMQGRYPGQSSRIVPWLQNVTKSPPTGRPSRISKQSLSAKFFA</sequence>
<evidence type="ECO:0000256" key="1">
    <source>
        <dbReference type="SAM" id="MobiDB-lite"/>
    </source>
</evidence>
<name>A0ABN7BBF7_9HEMI</name>
<organism evidence="2 3">
    <name type="scientific">Nesidiocoris tenuis</name>
    <dbReference type="NCBI Taxonomy" id="355587"/>
    <lineage>
        <taxon>Eukaryota</taxon>
        <taxon>Metazoa</taxon>
        <taxon>Ecdysozoa</taxon>
        <taxon>Arthropoda</taxon>
        <taxon>Hexapoda</taxon>
        <taxon>Insecta</taxon>
        <taxon>Pterygota</taxon>
        <taxon>Neoptera</taxon>
        <taxon>Paraneoptera</taxon>
        <taxon>Hemiptera</taxon>
        <taxon>Heteroptera</taxon>
        <taxon>Panheteroptera</taxon>
        <taxon>Cimicomorpha</taxon>
        <taxon>Miridae</taxon>
        <taxon>Dicyphina</taxon>
        <taxon>Nesidiocoris</taxon>
    </lineage>
</organism>
<protein>
    <submittedName>
        <fullName evidence="2">Uncharacterized protein</fullName>
    </submittedName>
</protein>
<evidence type="ECO:0000313" key="3">
    <source>
        <dbReference type="Proteomes" id="UP001307889"/>
    </source>
</evidence>